<name>A0AAD8Z8I8_9TELE</name>
<reference evidence="1" key="1">
    <citation type="submission" date="2023-03" db="EMBL/GenBank/DDBJ databases">
        <title>Electrophorus voltai genome.</title>
        <authorList>
            <person name="Bian C."/>
        </authorList>
    </citation>
    <scope>NUCLEOTIDE SEQUENCE</scope>
    <source>
        <strain evidence="1">CB-2022</strain>
        <tissue evidence="1">Muscle</tissue>
    </source>
</reference>
<gene>
    <name evidence="1" type="ORF">P4O66_010795</name>
</gene>
<evidence type="ECO:0000313" key="2">
    <source>
        <dbReference type="Proteomes" id="UP001239994"/>
    </source>
</evidence>
<organism evidence="1 2">
    <name type="scientific">Electrophorus voltai</name>
    <dbReference type="NCBI Taxonomy" id="2609070"/>
    <lineage>
        <taxon>Eukaryota</taxon>
        <taxon>Metazoa</taxon>
        <taxon>Chordata</taxon>
        <taxon>Craniata</taxon>
        <taxon>Vertebrata</taxon>
        <taxon>Euteleostomi</taxon>
        <taxon>Actinopterygii</taxon>
        <taxon>Neopterygii</taxon>
        <taxon>Teleostei</taxon>
        <taxon>Ostariophysi</taxon>
        <taxon>Gymnotiformes</taxon>
        <taxon>Gymnotoidei</taxon>
        <taxon>Gymnotidae</taxon>
        <taxon>Electrophorus</taxon>
    </lineage>
</organism>
<dbReference type="EMBL" id="JAROKS010000017">
    <property type="protein sequence ID" value="KAK1794545.1"/>
    <property type="molecule type" value="Genomic_DNA"/>
</dbReference>
<dbReference type="AlphaFoldDB" id="A0AAD8Z8I8"/>
<keyword evidence="2" id="KW-1185">Reference proteome</keyword>
<proteinExistence type="predicted"/>
<accession>A0AAD8Z8I8</accession>
<sequence>MVGGSSVDSVVTQCRVCRTNDRVSPALESKHLLVGLCRGGAGYAIHRLRRPSPADRAMDSMSVWATLCNWLWVVLGHGAEKHSSLAFCHCCRGPRAVSKISARERLGKTCQAGRNALLDSWCEIVAPNKGYSFLD</sequence>
<evidence type="ECO:0000313" key="1">
    <source>
        <dbReference type="EMBL" id="KAK1794545.1"/>
    </source>
</evidence>
<protein>
    <submittedName>
        <fullName evidence="1">Uncharacterized protein</fullName>
    </submittedName>
</protein>
<dbReference type="Proteomes" id="UP001239994">
    <property type="component" value="Unassembled WGS sequence"/>
</dbReference>
<comment type="caution">
    <text evidence="1">The sequence shown here is derived from an EMBL/GenBank/DDBJ whole genome shotgun (WGS) entry which is preliminary data.</text>
</comment>